<dbReference type="NCBIfam" id="TIGR00278">
    <property type="entry name" value="membrane protein insertion efficiency factor YidD"/>
    <property type="match status" value="1"/>
</dbReference>
<evidence type="ECO:0000256" key="1">
    <source>
        <dbReference type="HAMAP-Rule" id="MF_00386"/>
    </source>
</evidence>
<reference evidence="2 3" key="1">
    <citation type="submission" date="2006-02" db="EMBL/GenBank/DDBJ databases">
        <authorList>
            <person name="Amann R."/>
            <person name="Ferriera S."/>
            <person name="Johnson J."/>
            <person name="Kravitz S."/>
            <person name="Halpern A."/>
            <person name="Remington K."/>
            <person name="Beeson K."/>
            <person name="Tran B."/>
            <person name="Rogers Y.-H."/>
            <person name="Friedman R."/>
            <person name="Venter J.C."/>
        </authorList>
    </citation>
    <scope>NUCLEOTIDE SEQUENCE [LARGE SCALE GENOMIC DNA]</scope>
    <source>
        <strain evidence="2 3">DSM 3645</strain>
    </source>
</reference>
<dbReference type="eggNOG" id="COG0759">
    <property type="taxonomic scope" value="Bacteria"/>
</dbReference>
<dbReference type="EMBL" id="AANZ01000018">
    <property type="protein sequence ID" value="EAQ78827.1"/>
    <property type="molecule type" value="Genomic_DNA"/>
</dbReference>
<comment type="subcellular location">
    <subcellularLocation>
        <location evidence="1">Cell membrane</location>
        <topology evidence="1">Peripheral membrane protein</topology>
        <orientation evidence="1">Cytoplasmic side</orientation>
    </subcellularLocation>
</comment>
<dbReference type="GO" id="GO:0005886">
    <property type="term" value="C:plasma membrane"/>
    <property type="evidence" value="ECO:0007669"/>
    <property type="project" value="UniProtKB-SubCell"/>
</dbReference>
<dbReference type="SMART" id="SM01234">
    <property type="entry name" value="Haemolytic"/>
    <property type="match status" value="1"/>
</dbReference>
<dbReference type="Proteomes" id="UP000004358">
    <property type="component" value="Unassembled WGS sequence"/>
</dbReference>
<dbReference type="PANTHER" id="PTHR33383:SF1">
    <property type="entry name" value="MEMBRANE PROTEIN INSERTION EFFICIENCY FACTOR-RELATED"/>
    <property type="match status" value="1"/>
</dbReference>
<accession>A3ZXC6</accession>
<protein>
    <recommendedName>
        <fullName evidence="1">Putative membrane protein insertion efficiency factor</fullName>
    </recommendedName>
</protein>
<dbReference type="OrthoDB" id="9801753at2"/>
<organism evidence="2 3">
    <name type="scientific">Blastopirellula marina DSM 3645</name>
    <dbReference type="NCBI Taxonomy" id="314230"/>
    <lineage>
        <taxon>Bacteria</taxon>
        <taxon>Pseudomonadati</taxon>
        <taxon>Planctomycetota</taxon>
        <taxon>Planctomycetia</taxon>
        <taxon>Pirellulales</taxon>
        <taxon>Pirellulaceae</taxon>
        <taxon>Blastopirellula</taxon>
    </lineage>
</organism>
<comment type="similarity">
    <text evidence="1">Belongs to the UPF0161 family.</text>
</comment>
<name>A3ZXC6_9BACT</name>
<dbReference type="STRING" id="314230.DSM3645_30036"/>
<gene>
    <name evidence="2" type="ORF">DSM3645_30036</name>
</gene>
<dbReference type="RefSeq" id="WP_002653837.1">
    <property type="nucleotide sequence ID" value="NZ_CH672376.1"/>
</dbReference>
<evidence type="ECO:0000313" key="3">
    <source>
        <dbReference type="Proteomes" id="UP000004358"/>
    </source>
</evidence>
<sequence>MSGWAFLWQAADGLLAESMIFAVRLYQIFLSPIFGRQCIYQPTCSHYFIGAVQKYGPLVGAVRGAWRICRCHPFSRGGYDPP</sequence>
<dbReference type="InterPro" id="IPR002696">
    <property type="entry name" value="Membr_insert_effic_factor_YidD"/>
</dbReference>
<dbReference type="Pfam" id="PF01809">
    <property type="entry name" value="YidD"/>
    <property type="match status" value="1"/>
</dbReference>
<comment type="caution">
    <text evidence="2">The sequence shown here is derived from an EMBL/GenBank/DDBJ whole genome shotgun (WGS) entry which is preliminary data.</text>
</comment>
<dbReference type="HAMAP" id="MF_00386">
    <property type="entry name" value="UPF0161_YidD"/>
    <property type="match status" value="1"/>
</dbReference>
<keyword evidence="1" id="KW-0472">Membrane</keyword>
<proteinExistence type="inferred from homology"/>
<dbReference type="HOGENOM" id="CLU_144811_6_0_0"/>
<comment type="function">
    <text evidence="1">Could be involved in insertion of integral membrane proteins into the membrane.</text>
</comment>
<dbReference type="PANTHER" id="PTHR33383">
    <property type="entry name" value="MEMBRANE PROTEIN INSERTION EFFICIENCY FACTOR-RELATED"/>
    <property type="match status" value="1"/>
</dbReference>
<keyword evidence="1" id="KW-1003">Cell membrane</keyword>
<dbReference type="AlphaFoldDB" id="A3ZXC6"/>
<evidence type="ECO:0000313" key="2">
    <source>
        <dbReference type="EMBL" id="EAQ78827.1"/>
    </source>
</evidence>